<feature type="non-terminal residue" evidence="1">
    <location>
        <position position="143"/>
    </location>
</feature>
<name>A0A7T8GRM4_CALRO</name>
<dbReference type="Proteomes" id="UP000595437">
    <property type="component" value="Chromosome 16"/>
</dbReference>
<dbReference type="EMBL" id="CP045905">
    <property type="protein sequence ID" value="QQP36553.1"/>
    <property type="molecule type" value="Genomic_DNA"/>
</dbReference>
<dbReference type="GO" id="GO:0016787">
    <property type="term" value="F:hydrolase activity"/>
    <property type="evidence" value="ECO:0007669"/>
    <property type="project" value="UniProtKB-KW"/>
</dbReference>
<proteinExistence type="predicted"/>
<keyword evidence="2" id="KW-1185">Reference proteome</keyword>
<gene>
    <name evidence="1" type="ORF">FKW44_021690</name>
</gene>
<sequence length="143" mass="15403">MDQVPQDRGPSDYLAAVPSMTLKRYKHLKVGPPHQNSSPELLNGGDSVLEEDDEVFEEDALPSGSSFASSSSANSNMLAPAGSLTIISGISISTDLRKALSLWTFSTTCTALSVTLGFLGGGHYTSYTKHFHKWYLNNDSTCK</sequence>
<organism evidence="1 2">
    <name type="scientific">Caligus rogercresseyi</name>
    <name type="common">Sea louse</name>
    <dbReference type="NCBI Taxonomy" id="217165"/>
    <lineage>
        <taxon>Eukaryota</taxon>
        <taxon>Metazoa</taxon>
        <taxon>Ecdysozoa</taxon>
        <taxon>Arthropoda</taxon>
        <taxon>Crustacea</taxon>
        <taxon>Multicrustacea</taxon>
        <taxon>Hexanauplia</taxon>
        <taxon>Copepoda</taxon>
        <taxon>Siphonostomatoida</taxon>
        <taxon>Caligidae</taxon>
        <taxon>Caligus</taxon>
    </lineage>
</organism>
<reference evidence="2" key="1">
    <citation type="submission" date="2021-01" db="EMBL/GenBank/DDBJ databases">
        <title>Caligus Genome Assembly.</title>
        <authorList>
            <person name="Gallardo-Escarate C."/>
        </authorList>
    </citation>
    <scope>NUCLEOTIDE SEQUENCE [LARGE SCALE GENOMIC DNA]</scope>
</reference>
<evidence type="ECO:0000313" key="2">
    <source>
        <dbReference type="Proteomes" id="UP000595437"/>
    </source>
</evidence>
<accession>A0A7T8GRM4</accession>
<dbReference type="AlphaFoldDB" id="A0A7T8GRM4"/>
<evidence type="ECO:0000313" key="1">
    <source>
        <dbReference type="EMBL" id="QQP36553.1"/>
    </source>
</evidence>
<protein>
    <submittedName>
        <fullName evidence="1">Ubiquitin carboxyl-terminal hydrolase 32</fullName>
    </submittedName>
</protein>
<keyword evidence="1" id="KW-0378">Hydrolase</keyword>